<sequence>MKRSRRALLAAGGALALPGCSPARIAAALTPSGGYVVRRDIAYGPLPRHRVDVYTPEAAAADTPVVVFLHGGAWRNGSKDTYGFLGEAFASRGIATAVPNYRLYPQVRFPTFVEDCALAMSWAAGAPDLPSGARVLAGHSAGAHIAMLLALDPRWGVAAPAGVVGIAGPYDFLPLRAGGFLADLFGGTNRAETQPITFADRPGPPMLLLHGLADRTVLPEQSERLATRRRAAGYRAQVITYGDVGHIDIIGSLLAPLRPVAPPVLADIAEFVRSMAGD</sequence>
<dbReference type="Proteomes" id="UP000831327">
    <property type="component" value="Chromosome"/>
</dbReference>
<organism evidence="4 5">
    <name type="scientific">Roseomonas fluvialis</name>
    <dbReference type="NCBI Taxonomy" id="1750527"/>
    <lineage>
        <taxon>Bacteria</taxon>
        <taxon>Pseudomonadati</taxon>
        <taxon>Pseudomonadota</taxon>
        <taxon>Alphaproteobacteria</taxon>
        <taxon>Acetobacterales</taxon>
        <taxon>Roseomonadaceae</taxon>
        <taxon>Roseomonas</taxon>
    </lineage>
</organism>
<gene>
    <name evidence="4" type="ORF">Rmf_02330</name>
</gene>
<evidence type="ECO:0000256" key="1">
    <source>
        <dbReference type="ARBA" id="ARBA00022801"/>
    </source>
</evidence>
<dbReference type="PROSITE" id="PS51318">
    <property type="entry name" value="TAT"/>
    <property type="match status" value="1"/>
</dbReference>
<dbReference type="RefSeq" id="WP_244457644.1">
    <property type="nucleotide sequence ID" value="NZ_AP025637.1"/>
</dbReference>
<dbReference type="InterPro" id="IPR049492">
    <property type="entry name" value="BD-FAE-like_dom"/>
</dbReference>
<evidence type="ECO:0000313" key="4">
    <source>
        <dbReference type="EMBL" id="BDG70304.1"/>
    </source>
</evidence>
<dbReference type="EMBL" id="AP025637">
    <property type="protein sequence ID" value="BDG70304.1"/>
    <property type="molecule type" value="Genomic_DNA"/>
</dbReference>
<proteinExistence type="predicted"/>
<dbReference type="SUPFAM" id="SSF53474">
    <property type="entry name" value="alpha/beta-Hydrolases"/>
    <property type="match status" value="1"/>
</dbReference>
<evidence type="ECO:0000256" key="2">
    <source>
        <dbReference type="SAM" id="SignalP"/>
    </source>
</evidence>
<feature type="domain" description="BD-FAE-like" evidence="3">
    <location>
        <begin position="52"/>
        <end position="151"/>
    </location>
</feature>
<keyword evidence="2" id="KW-0732">Signal</keyword>
<feature type="signal peptide" evidence="2">
    <location>
        <begin position="1"/>
        <end position="26"/>
    </location>
</feature>
<accession>A0ABM7XXT1</accession>
<dbReference type="Pfam" id="PF20434">
    <property type="entry name" value="BD-FAE"/>
    <property type="match status" value="1"/>
</dbReference>
<dbReference type="PANTHER" id="PTHR48081">
    <property type="entry name" value="AB HYDROLASE SUPERFAMILY PROTEIN C4A8.06C"/>
    <property type="match status" value="1"/>
</dbReference>
<feature type="chain" id="PRO_5045508899" evidence="2">
    <location>
        <begin position="27"/>
        <end position="278"/>
    </location>
</feature>
<evidence type="ECO:0000313" key="5">
    <source>
        <dbReference type="Proteomes" id="UP000831327"/>
    </source>
</evidence>
<dbReference type="InterPro" id="IPR050300">
    <property type="entry name" value="GDXG_lipolytic_enzyme"/>
</dbReference>
<protein>
    <submittedName>
        <fullName evidence="4">Esterase</fullName>
    </submittedName>
</protein>
<dbReference type="Gene3D" id="3.40.50.1820">
    <property type="entry name" value="alpha/beta hydrolase"/>
    <property type="match status" value="1"/>
</dbReference>
<dbReference type="InterPro" id="IPR029058">
    <property type="entry name" value="AB_hydrolase_fold"/>
</dbReference>
<dbReference type="PANTHER" id="PTHR48081:SF33">
    <property type="entry name" value="KYNURENINE FORMAMIDASE"/>
    <property type="match status" value="1"/>
</dbReference>
<keyword evidence="1" id="KW-0378">Hydrolase</keyword>
<evidence type="ECO:0000259" key="3">
    <source>
        <dbReference type="Pfam" id="PF20434"/>
    </source>
</evidence>
<reference evidence="4 5" key="1">
    <citation type="journal article" date="2016" name="Microbes Environ.">
        <title>Phylogenetically diverse aerobic anoxygenic phototrophic bacteria isolated from epilithic biofilms in Tama river, Japan.</title>
        <authorList>
            <person name="Hirose S."/>
            <person name="Matsuura K."/>
            <person name="Haruta S."/>
        </authorList>
    </citation>
    <scope>NUCLEOTIDE SEQUENCE [LARGE SCALE GENOMIC DNA]</scope>
    <source>
        <strain evidence="4 5">S08</strain>
    </source>
</reference>
<name>A0ABM7XXT1_9PROT</name>
<dbReference type="InterPro" id="IPR006311">
    <property type="entry name" value="TAT_signal"/>
</dbReference>
<keyword evidence="5" id="KW-1185">Reference proteome</keyword>